<accession>A0AAD4T5J1</accession>
<feature type="transmembrane region" description="Helical" evidence="1">
    <location>
        <begin position="7"/>
        <end position="24"/>
    </location>
</feature>
<evidence type="ECO:0000313" key="2">
    <source>
        <dbReference type="EMBL" id="KAI3942155.1"/>
    </source>
</evidence>
<keyword evidence="1" id="KW-1133">Transmembrane helix</keyword>
<evidence type="ECO:0000313" key="3">
    <source>
        <dbReference type="Proteomes" id="UP001202328"/>
    </source>
</evidence>
<dbReference type="Proteomes" id="UP001202328">
    <property type="component" value="Unassembled WGS sequence"/>
</dbReference>
<dbReference type="EMBL" id="JAJJMB010004716">
    <property type="protein sequence ID" value="KAI3942155.1"/>
    <property type="molecule type" value="Genomic_DNA"/>
</dbReference>
<organism evidence="2 3">
    <name type="scientific">Papaver atlanticum</name>
    <dbReference type="NCBI Taxonomy" id="357466"/>
    <lineage>
        <taxon>Eukaryota</taxon>
        <taxon>Viridiplantae</taxon>
        <taxon>Streptophyta</taxon>
        <taxon>Embryophyta</taxon>
        <taxon>Tracheophyta</taxon>
        <taxon>Spermatophyta</taxon>
        <taxon>Magnoliopsida</taxon>
        <taxon>Ranunculales</taxon>
        <taxon>Papaveraceae</taxon>
        <taxon>Papaveroideae</taxon>
        <taxon>Papaver</taxon>
    </lineage>
</organism>
<keyword evidence="3" id="KW-1185">Reference proteome</keyword>
<reference evidence="2" key="1">
    <citation type="submission" date="2022-04" db="EMBL/GenBank/DDBJ databases">
        <title>A functionally conserved STORR gene fusion in Papaver species that diverged 16.8 million years ago.</title>
        <authorList>
            <person name="Catania T."/>
        </authorList>
    </citation>
    <scope>NUCLEOTIDE SEQUENCE</scope>
    <source>
        <strain evidence="2">S-188037</strain>
    </source>
</reference>
<protein>
    <submittedName>
        <fullName evidence="2">Uncharacterized protein</fullName>
    </submittedName>
</protein>
<evidence type="ECO:0000256" key="1">
    <source>
        <dbReference type="SAM" id="Phobius"/>
    </source>
</evidence>
<dbReference type="Pfam" id="PF24904">
    <property type="entry name" value="RVE6"/>
    <property type="match status" value="1"/>
</dbReference>
<feature type="non-terminal residue" evidence="2">
    <location>
        <position position="222"/>
    </location>
</feature>
<keyword evidence="1" id="KW-0472">Membrane</keyword>
<sequence length="222" mass="25066">MVVLQLLELWVVVCVLVAASVIVAEPACWWWIYGYHVTQCQFCMPYVYLLLGQSSSNLLESRSVRRPDPSSLLKTGPALCSVFMASVIQWGRGNHGPPLRAIPDFAQVYSFIGNVFDPNKSNHLQKLMEMNPINVDTVLLLMRNLSMNISSSDFEDQASTYKPEHSMVPPSLQLAIRSNTLHILIKQLRKQCRKGLNFVLPTLYKHEISVELYIYNGSGHGD</sequence>
<gene>
    <name evidence="2" type="ORF">MKW98_003754</name>
</gene>
<comment type="caution">
    <text evidence="2">The sequence shown here is derived from an EMBL/GenBank/DDBJ whole genome shotgun (WGS) entry which is preliminary data.</text>
</comment>
<proteinExistence type="predicted"/>
<name>A0AAD4T5J1_9MAGN</name>
<dbReference type="AlphaFoldDB" id="A0AAD4T5J1"/>
<keyword evidence="1" id="KW-0812">Transmembrane</keyword>